<dbReference type="PANTHER" id="PTHR33371">
    <property type="entry name" value="INTERMEMBRANE PHOSPHOLIPID TRANSPORT SYSTEM BINDING PROTEIN MLAD-RELATED"/>
    <property type="match status" value="1"/>
</dbReference>
<feature type="signal peptide" evidence="1">
    <location>
        <begin position="1"/>
        <end position="24"/>
    </location>
</feature>
<reference evidence="3" key="1">
    <citation type="submission" date="2019-12" db="EMBL/GenBank/DDBJ databases">
        <title>Mycobacterium spongiae sp. nov.</title>
        <authorList>
            <person name="Stinear T."/>
        </authorList>
    </citation>
    <scope>NUCLEOTIDE SEQUENCE</scope>
    <source>
        <strain evidence="3">FSD4b-SM</strain>
    </source>
</reference>
<evidence type="ECO:0000259" key="2">
    <source>
        <dbReference type="Pfam" id="PF02470"/>
    </source>
</evidence>
<dbReference type="PANTHER" id="PTHR33371:SF4">
    <property type="entry name" value="INTERMEMBRANE PHOSPHOLIPID TRANSPORT SYSTEM BINDING PROTEIN MLAD"/>
    <property type="match status" value="1"/>
</dbReference>
<dbReference type="Pfam" id="PF02470">
    <property type="entry name" value="MlaD"/>
    <property type="match status" value="1"/>
</dbReference>
<gene>
    <name evidence="3" type="ORF">F6B93_12110</name>
</gene>
<dbReference type="InterPro" id="IPR005693">
    <property type="entry name" value="Mce"/>
</dbReference>
<dbReference type="GO" id="GO:0005576">
    <property type="term" value="C:extracellular region"/>
    <property type="evidence" value="ECO:0007669"/>
    <property type="project" value="TreeGrafter"/>
</dbReference>
<name>A0A975JXX2_9MYCO</name>
<evidence type="ECO:0000313" key="3">
    <source>
        <dbReference type="EMBL" id="QUR67746.1"/>
    </source>
</evidence>
<dbReference type="NCBIfam" id="TIGR00996">
    <property type="entry name" value="Mtu_fam_mce"/>
    <property type="match status" value="1"/>
</dbReference>
<keyword evidence="4" id="KW-1185">Reference proteome</keyword>
<dbReference type="RefSeq" id="WP_211695319.1">
    <property type="nucleotide sequence ID" value="NZ_CP046600.1"/>
</dbReference>
<protein>
    <submittedName>
        <fullName evidence="3">MCE family protein</fullName>
    </submittedName>
</protein>
<dbReference type="InterPro" id="IPR052336">
    <property type="entry name" value="MlaD_Phospholipid_Transporter"/>
</dbReference>
<sequence>MSRRVKVIVALAAAAVIVATAAFAIVHRVSPRGLTVTAQFEDAVGLYVGNAVAVLGMAVGKVTHIESKDTYVAVELAIDEGIDIPADVQAVTVSNSILTDRHVELTPPYRGGPKLKNGDVVGLGRTRTPVEFDRTLAMIHKLGKALRGDGNNQGPLGDLVSLGAQIATANGPDIKAALDKLSQALRVGSDRGAQSKKNIQAIVTSLAELTEATAANEVAIREFGSNIRQLSAILADEDLGTGTTGAKLNQILAQAASLLEDNREALHTTFADTGTTIATLTDYRRELAEILDVGPMAIDNVYNTIDEHAGSIRVHLLLAKIELNAHFIKEACNLLGLKQLGCATGTVQDYTTDFGLGMMLDLMGNGIDNP</sequence>
<proteinExistence type="predicted"/>
<keyword evidence="1" id="KW-0732">Signal</keyword>
<feature type="domain" description="Mce/MlaD" evidence="2">
    <location>
        <begin position="33"/>
        <end position="108"/>
    </location>
</feature>
<evidence type="ECO:0000256" key="1">
    <source>
        <dbReference type="SAM" id="SignalP"/>
    </source>
</evidence>
<dbReference type="Proteomes" id="UP000682202">
    <property type="component" value="Chromosome"/>
</dbReference>
<accession>A0A975JXX2</accession>
<dbReference type="InterPro" id="IPR003399">
    <property type="entry name" value="Mce/MlaD"/>
</dbReference>
<dbReference type="KEGG" id="mspg:F6B93_12110"/>
<dbReference type="AlphaFoldDB" id="A0A975JXX2"/>
<organism evidence="3 4">
    <name type="scientific">Mycobacterium spongiae</name>
    <dbReference type="NCBI Taxonomy" id="886343"/>
    <lineage>
        <taxon>Bacteria</taxon>
        <taxon>Bacillati</taxon>
        <taxon>Actinomycetota</taxon>
        <taxon>Actinomycetes</taxon>
        <taxon>Mycobacteriales</taxon>
        <taxon>Mycobacteriaceae</taxon>
        <taxon>Mycobacterium</taxon>
    </lineage>
</organism>
<evidence type="ECO:0000313" key="4">
    <source>
        <dbReference type="Proteomes" id="UP000682202"/>
    </source>
</evidence>
<feature type="chain" id="PRO_5036847230" evidence="1">
    <location>
        <begin position="25"/>
        <end position="370"/>
    </location>
</feature>
<dbReference type="EMBL" id="CP046600">
    <property type="protein sequence ID" value="QUR67746.1"/>
    <property type="molecule type" value="Genomic_DNA"/>
</dbReference>